<accession>A0ABZ2LFI2</accession>
<dbReference type="InterPro" id="IPR052174">
    <property type="entry name" value="Flavoredoxin"/>
</dbReference>
<dbReference type="EMBL" id="CP089983">
    <property type="protein sequence ID" value="WXB08309.1"/>
    <property type="molecule type" value="Genomic_DNA"/>
</dbReference>
<feature type="region of interest" description="Disordered" evidence="4">
    <location>
        <begin position="214"/>
        <end position="240"/>
    </location>
</feature>
<organism evidence="6 7">
    <name type="scientific">Pendulispora rubella</name>
    <dbReference type="NCBI Taxonomy" id="2741070"/>
    <lineage>
        <taxon>Bacteria</taxon>
        <taxon>Pseudomonadati</taxon>
        <taxon>Myxococcota</taxon>
        <taxon>Myxococcia</taxon>
        <taxon>Myxococcales</taxon>
        <taxon>Sorangiineae</taxon>
        <taxon>Pendulisporaceae</taxon>
        <taxon>Pendulispora</taxon>
    </lineage>
</organism>
<evidence type="ECO:0000256" key="4">
    <source>
        <dbReference type="SAM" id="MobiDB-lite"/>
    </source>
</evidence>
<sequence>MHIPSEPAILYFGTPVVLISTVNEDGSYNLAPMSSAFWLGWRCVLGLGAGSKTAQNMTRTRQCVLNLPSEMQVAAVNRLALTTGMNPVPPFKVARGYRYERAKFELAGLTPVPSETVAAPRVHECPVQLEAVVAAKHGIGEDDPALSGRIVTFEVRVQRVHLETSILMDGDSHRVDPDKWRPLIMSFQKFYGLADEQVHASTLSQIQESMYRSPDVDRARLAPHPSASVPDGPRLRDARA</sequence>
<evidence type="ECO:0000256" key="2">
    <source>
        <dbReference type="ARBA" id="ARBA00022630"/>
    </source>
</evidence>
<evidence type="ECO:0000259" key="5">
    <source>
        <dbReference type="SMART" id="SM00903"/>
    </source>
</evidence>
<dbReference type="SUPFAM" id="SSF50475">
    <property type="entry name" value="FMN-binding split barrel"/>
    <property type="match status" value="1"/>
</dbReference>
<evidence type="ECO:0000313" key="6">
    <source>
        <dbReference type="EMBL" id="WXB08309.1"/>
    </source>
</evidence>
<gene>
    <name evidence="6" type="ORF">LVJ94_13820</name>
</gene>
<dbReference type="Pfam" id="PF01613">
    <property type="entry name" value="Flavin_Reduct"/>
    <property type="match status" value="1"/>
</dbReference>
<dbReference type="SMART" id="SM00903">
    <property type="entry name" value="Flavin_Reduct"/>
    <property type="match status" value="1"/>
</dbReference>
<dbReference type="PANTHER" id="PTHR43567:SF1">
    <property type="entry name" value="FLAVOREDOXIN"/>
    <property type="match status" value="1"/>
</dbReference>
<keyword evidence="7" id="KW-1185">Reference proteome</keyword>
<dbReference type="Gene3D" id="2.30.110.10">
    <property type="entry name" value="Electron Transport, Fmn-binding Protein, Chain A"/>
    <property type="match status" value="1"/>
</dbReference>
<evidence type="ECO:0000313" key="7">
    <source>
        <dbReference type="Proteomes" id="UP001374803"/>
    </source>
</evidence>
<reference evidence="6" key="1">
    <citation type="submission" date="2021-12" db="EMBL/GenBank/DDBJ databases">
        <title>Discovery of the Pendulisporaceae a myxobacterial family with distinct sporulation behavior and unique specialized metabolism.</title>
        <authorList>
            <person name="Garcia R."/>
            <person name="Popoff A."/>
            <person name="Bader C.D."/>
            <person name="Loehr J."/>
            <person name="Walesch S."/>
            <person name="Walt C."/>
            <person name="Boldt J."/>
            <person name="Bunk B."/>
            <person name="Haeckl F.J.F.P.J."/>
            <person name="Gunesch A.P."/>
            <person name="Birkelbach J."/>
            <person name="Nuebel U."/>
            <person name="Pietschmann T."/>
            <person name="Bach T."/>
            <person name="Mueller R."/>
        </authorList>
    </citation>
    <scope>NUCLEOTIDE SEQUENCE</scope>
    <source>
        <strain evidence="6">MSr11367</strain>
    </source>
</reference>
<dbReference type="PANTHER" id="PTHR43567">
    <property type="entry name" value="FLAVOREDOXIN-RELATED-RELATED"/>
    <property type="match status" value="1"/>
</dbReference>
<name>A0ABZ2LFI2_9BACT</name>
<feature type="domain" description="Flavin reductase like" evidence="5">
    <location>
        <begin position="9"/>
        <end position="175"/>
    </location>
</feature>
<comment type="cofactor">
    <cofactor evidence="1">
        <name>FMN</name>
        <dbReference type="ChEBI" id="CHEBI:58210"/>
    </cofactor>
</comment>
<dbReference type="InterPro" id="IPR002563">
    <property type="entry name" value="Flavin_Rdtase-like_dom"/>
</dbReference>
<proteinExistence type="inferred from homology"/>
<comment type="similarity">
    <text evidence="3">Belongs to the flavoredoxin family.</text>
</comment>
<keyword evidence="2" id="KW-0285">Flavoprotein</keyword>
<protein>
    <submittedName>
        <fullName evidence="6">Flavin reductase family protein</fullName>
    </submittedName>
</protein>
<evidence type="ECO:0000256" key="1">
    <source>
        <dbReference type="ARBA" id="ARBA00001917"/>
    </source>
</evidence>
<evidence type="ECO:0000256" key="3">
    <source>
        <dbReference type="ARBA" id="ARBA00038054"/>
    </source>
</evidence>
<dbReference type="Proteomes" id="UP001374803">
    <property type="component" value="Chromosome"/>
</dbReference>
<dbReference type="InterPro" id="IPR012349">
    <property type="entry name" value="Split_barrel_FMN-bd"/>
</dbReference>
<dbReference type="RefSeq" id="WP_394837984.1">
    <property type="nucleotide sequence ID" value="NZ_CP089929.1"/>
</dbReference>